<dbReference type="EMBL" id="BARV01014351">
    <property type="protein sequence ID" value="GAI31293.1"/>
    <property type="molecule type" value="Genomic_DNA"/>
</dbReference>
<feature type="non-terminal residue" evidence="1">
    <location>
        <position position="1"/>
    </location>
</feature>
<proteinExistence type="predicted"/>
<organism evidence="1">
    <name type="scientific">marine sediment metagenome</name>
    <dbReference type="NCBI Taxonomy" id="412755"/>
    <lineage>
        <taxon>unclassified sequences</taxon>
        <taxon>metagenomes</taxon>
        <taxon>ecological metagenomes</taxon>
    </lineage>
</organism>
<protein>
    <submittedName>
        <fullName evidence="1">Uncharacterized protein</fullName>
    </submittedName>
</protein>
<name>X1MJ38_9ZZZZ</name>
<feature type="non-terminal residue" evidence="1">
    <location>
        <position position="60"/>
    </location>
</feature>
<dbReference type="AlphaFoldDB" id="X1MJ38"/>
<evidence type="ECO:0000313" key="1">
    <source>
        <dbReference type="EMBL" id="GAI31293.1"/>
    </source>
</evidence>
<comment type="caution">
    <text evidence="1">The sequence shown here is derived from an EMBL/GenBank/DDBJ whole genome shotgun (WGS) entry which is preliminary data.</text>
</comment>
<gene>
    <name evidence="1" type="ORF">S06H3_25131</name>
</gene>
<reference evidence="1" key="1">
    <citation type="journal article" date="2014" name="Front. Microbiol.">
        <title>High frequency of phylogenetically diverse reductive dehalogenase-homologous genes in deep subseafloor sedimentary metagenomes.</title>
        <authorList>
            <person name="Kawai M."/>
            <person name="Futagami T."/>
            <person name="Toyoda A."/>
            <person name="Takaki Y."/>
            <person name="Nishi S."/>
            <person name="Hori S."/>
            <person name="Arai W."/>
            <person name="Tsubouchi T."/>
            <person name="Morono Y."/>
            <person name="Uchiyama I."/>
            <person name="Ito T."/>
            <person name="Fujiyama A."/>
            <person name="Inagaki F."/>
            <person name="Takami H."/>
        </authorList>
    </citation>
    <scope>NUCLEOTIDE SEQUENCE</scope>
    <source>
        <strain evidence="1">Expedition CK06-06</strain>
    </source>
</reference>
<accession>X1MJ38</accession>
<sequence length="60" mass="7050">GPVLIINIKKLKVFGLSIGRYQACIDLNSSYIKIINRDYQVNKEFDHWFVRNHKPCLGSW</sequence>